<dbReference type="Proteomes" id="UP000441797">
    <property type="component" value="Unassembled WGS sequence"/>
</dbReference>
<dbReference type="EMBL" id="NAPY01000008">
    <property type="protein sequence ID" value="MUL36068.1"/>
    <property type="molecule type" value="Genomic_DNA"/>
</dbReference>
<dbReference type="RefSeq" id="WP_105220978.1">
    <property type="nucleotide sequence ID" value="NZ_CAWNSU010000074.1"/>
</dbReference>
<gene>
    <name evidence="1" type="ORF">BWI75_06815</name>
</gene>
<comment type="caution">
    <text evidence="1">The sequence shown here is derived from an EMBL/GenBank/DDBJ whole genome shotgun (WGS) entry which is preliminary data.</text>
</comment>
<proteinExistence type="predicted"/>
<sequence>MTEPISIPQDNNSNAADVRATDIEYPIEALIEMAIASFLDLEALGFADCKLPIHIQCSYPARPLIKIITVYEPGLRRWKDDFTQRRHSNDD</sequence>
<protein>
    <submittedName>
        <fullName evidence="1">Uncharacterized protein</fullName>
    </submittedName>
</protein>
<evidence type="ECO:0000313" key="1">
    <source>
        <dbReference type="EMBL" id="MUL36068.1"/>
    </source>
</evidence>
<name>A0A6N8FSF7_9CHRO</name>
<evidence type="ECO:0000313" key="2">
    <source>
        <dbReference type="Proteomes" id="UP000441797"/>
    </source>
</evidence>
<keyword evidence="2" id="KW-1185">Reference proteome</keyword>
<reference evidence="1 2" key="1">
    <citation type="journal article" date="2019" name="Front. Microbiol.">
        <title>Genomic Features for Desiccation Tolerance and Sugar Biosynthesis in the Extremophile Gloeocapsopsis sp. UTEX B3054.</title>
        <authorList>
            <person name="Urrejola C."/>
            <person name="Alcorta J."/>
            <person name="Salas L."/>
            <person name="Vasquez M."/>
            <person name="Polz M.F."/>
            <person name="Vicuna R."/>
            <person name="Diez B."/>
        </authorList>
    </citation>
    <scope>NUCLEOTIDE SEQUENCE [LARGE SCALE GENOMIC DNA]</scope>
    <source>
        <strain evidence="1 2">1H9</strain>
    </source>
</reference>
<dbReference type="AlphaFoldDB" id="A0A6N8FSF7"/>
<organism evidence="1 2">
    <name type="scientific">Gloeocapsopsis dulcis AAB1 = 1H9</name>
    <dbReference type="NCBI Taxonomy" id="1433147"/>
    <lineage>
        <taxon>Bacteria</taxon>
        <taxon>Bacillati</taxon>
        <taxon>Cyanobacteriota</taxon>
        <taxon>Cyanophyceae</taxon>
        <taxon>Oscillatoriophycideae</taxon>
        <taxon>Chroococcales</taxon>
        <taxon>Chroococcaceae</taxon>
        <taxon>Gloeocapsopsis</taxon>
        <taxon>Gloeocapsopsis dulcis</taxon>
    </lineage>
</organism>
<accession>A0A6N8FSF7</accession>